<keyword evidence="2" id="KW-0812">Transmembrane</keyword>
<evidence type="ECO:0000256" key="1">
    <source>
        <dbReference type="SAM" id="MobiDB-lite"/>
    </source>
</evidence>
<organism evidence="3 4">
    <name type="scientific">Epidermidibacterium keratini</name>
    <dbReference type="NCBI Taxonomy" id="1891644"/>
    <lineage>
        <taxon>Bacteria</taxon>
        <taxon>Bacillati</taxon>
        <taxon>Actinomycetota</taxon>
        <taxon>Actinomycetes</taxon>
        <taxon>Sporichthyales</taxon>
        <taxon>Sporichthyaceae</taxon>
        <taxon>Epidermidibacterium</taxon>
    </lineage>
</organism>
<dbReference type="KEGG" id="eke:EK0264_03320"/>
<protein>
    <submittedName>
        <fullName evidence="3">Uncharacterized protein</fullName>
    </submittedName>
</protein>
<evidence type="ECO:0000313" key="3">
    <source>
        <dbReference type="EMBL" id="QHB99406.1"/>
    </source>
</evidence>
<name>A0A7L4YLH3_9ACTN</name>
<dbReference type="InParanoid" id="A0A7L4YLH3"/>
<accession>A0A7L4YLH3</accession>
<proteinExistence type="predicted"/>
<sequence length="122" mass="12446">MTRPASPDEPMQPVGGTISSGEPSPAARADVPSEELGTTGQFKAFANGEDTGAAERAASRPASERAAREATSGYAPMSSESTGTIQPPGLPPVRSDSKRGLYLALAVVVLVAIVITVLLLVL</sequence>
<dbReference type="Proteomes" id="UP000463857">
    <property type="component" value="Chromosome"/>
</dbReference>
<reference evidence="3 4" key="1">
    <citation type="journal article" date="2018" name="Int. J. Syst. Evol. Microbiol.">
        <title>Epidermidibacterium keratini gen. nov., sp. nov., a member of the family Sporichthyaceae, isolated from keratin epidermis.</title>
        <authorList>
            <person name="Lee D.G."/>
            <person name="Trujillo M.E."/>
            <person name="Kang S."/>
            <person name="Nam J.J."/>
            <person name="Kim Y.J."/>
        </authorList>
    </citation>
    <scope>NUCLEOTIDE SEQUENCE [LARGE SCALE GENOMIC DNA]</scope>
    <source>
        <strain evidence="3 4">EPI-7</strain>
    </source>
</reference>
<keyword evidence="2" id="KW-0472">Membrane</keyword>
<evidence type="ECO:0000313" key="4">
    <source>
        <dbReference type="Proteomes" id="UP000463857"/>
    </source>
</evidence>
<dbReference type="AlphaFoldDB" id="A0A7L4YLH3"/>
<dbReference type="EMBL" id="CP047156">
    <property type="protein sequence ID" value="QHB99406.1"/>
    <property type="molecule type" value="Genomic_DNA"/>
</dbReference>
<feature type="transmembrane region" description="Helical" evidence="2">
    <location>
        <begin position="101"/>
        <end position="121"/>
    </location>
</feature>
<dbReference type="RefSeq" id="WP_159542866.1">
    <property type="nucleotide sequence ID" value="NZ_CP047156.1"/>
</dbReference>
<keyword evidence="4" id="KW-1185">Reference proteome</keyword>
<feature type="region of interest" description="Disordered" evidence="1">
    <location>
        <begin position="1"/>
        <end position="92"/>
    </location>
</feature>
<gene>
    <name evidence="3" type="ORF">EK0264_03320</name>
</gene>
<evidence type="ECO:0000256" key="2">
    <source>
        <dbReference type="SAM" id="Phobius"/>
    </source>
</evidence>
<keyword evidence="2" id="KW-1133">Transmembrane helix</keyword>